<dbReference type="InterPro" id="IPR023214">
    <property type="entry name" value="HAD_sf"/>
</dbReference>
<dbReference type="InterPro" id="IPR006439">
    <property type="entry name" value="HAD-SF_hydro_IA"/>
</dbReference>
<evidence type="ECO:0000313" key="12">
    <source>
        <dbReference type="Proteomes" id="UP001597213"/>
    </source>
</evidence>
<dbReference type="EMBL" id="JBHUEN010000013">
    <property type="protein sequence ID" value="MFD1880988.1"/>
    <property type="molecule type" value="Genomic_DNA"/>
</dbReference>
<comment type="caution">
    <text evidence="11">The sequence shown here is derived from an EMBL/GenBank/DDBJ whole genome shotgun (WGS) entry which is preliminary data.</text>
</comment>
<comment type="similarity">
    <text evidence="4 10">Belongs to the HAD-like hydrolase superfamily. CbbY/CbbZ/Gph/YieH family.</text>
</comment>
<gene>
    <name evidence="11" type="primary">gph</name>
    <name evidence="11" type="ORF">ACFSCT_04580</name>
</gene>
<evidence type="ECO:0000256" key="4">
    <source>
        <dbReference type="ARBA" id="ARBA00006171"/>
    </source>
</evidence>
<comment type="function">
    <text evidence="10">Specifically catalyzes the dephosphorylation of 2-phosphoglycolate. Is involved in the dissimilation of the intracellular 2-phosphoglycolate formed during the DNA repair of 3'-phosphoglycolate ends, a major class of DNA lesions induced by oxidative stress.</text>
</comment>
<dbReference type="EC" id="3.1.3.18" evidence="5 10"/>
<feature type="binding site" evidence="10">
    <location>
        <position position="174"/>
    </location>
    <ligand>
        <name>Mg(2+)</name>
        <dbReference type="ChEBI" id="CHEBI:18420"/>
    </ligand>
</feature>
<dbReference type="NCBIfam" id="TIGR01549">
    <property type="entry name" value="HAD-SF-IA-v1"/>
    <property type="match status" value="1"/>
</dbReference>
<dbReference type="SFLD" id="SFLDG01129">
    <property type="entry name" value="C1.5:_HAD__Beta-PGM__Phosphata"/>
    <property type="match status" value="1"/>
</dbReference>
<dbReference type="InterPro" id="IPR023198">
    <property type="entry name" value="PGP-like_dom2"/>
</dbReference>
<dbReference type="RefSeq" id="WP_379140476.1">
    <property type="nucleotide sequence ID" value="NZ_JBHUEN010000013.1"/>
</dbReference>
<evidence type="ECO:0000256" key="7">
    <source>
        <dbReference type="ARBA" id="ARBA00022801"/>
    </source>
</evidence>
<keyword evidence="6 10" id="KW-0479">Metal-binding</keyword>
<dbReference type="InterPro" id="IPR037512">
    <property type="entry name" value="PGPase_prok"/>
</dbReference>
<dbReference type="NCBIfam" id="TIGR01449">
    <property type="entry name" value="PGP_bact"/>
    <property type="match status" value="1"/>
</dbReference>
<dbReference type="InterPro" id="IPR041492">
    <property type="entry name" value="HAD_2"/>
</dbReference>
<evidence type="ECO:0000256" key="5">
    <source>
        <dbReference type="ARBA" id="ARBA00013078"/>
    </source>
</evidence>
<evidence type="ECO:0000256" key="2">
    <source>
        <dbReference type="ARBA" id="ARBA00001946"/>
    </source>
</evidence>
<comment type="cofactor">
    <cofactor evidence="2 10">
        <name>Mg(2+)</name>
        <dbReference type="ChEBI" id="CHEBI:18420"/>
    </cofactor>
</comment>
<protein>
    <recommendedName>
        <fullName evidence="5 10">Phosphoglycolate phosphatase</fullName>
        <shortName evidence="10">PGP</shortName>
        <shortName evidence="10">PGPase</shortName>
        <ecNumber evidence="5 10">3.1.3.18</ecNumber>
    </recommendedName>
</protein>
<keyword evidence="12" id="KW-1185">Reference proteome</keyword>
<dbReference type="InterPro" id="IPR050155">
    <property type="entry name" value="HAD-like_hydrolase_sf"/>
</dbReference>
<dbReference type="PANTHER" id="PTHR43434">
    <property type="entry name" value="PHOSPHOGLYCOLATE PHOSPHATASE"/>
    <property type="match status" value="1"/>
</dbReference>
<dbReference type="InterPro" id="IPR036412">
    <property type="entry name" value="HAD-like_sf"/>
</dbReference>
<dbReference type="Gene3D" id="3.40.50.1000">
    <property type="entry name" value="HAD superfamily/HAD-like"/>
    <property type="match status" value="1"/>
</dbReference>
<keyword evidence="8 10" id="KW-0460">Magnesium</keyword>
<accession>A0ABW4R4T3</accession>
<dbReference type="PANTHER" id="PTHR43434:SF1">
    <property type="entry name" value="PHOSPHOGLYCOLATE PHOSPHATASE"/>
    <property type="match status" value="1"/>
</dbReference>
<dbReference type="SFLD" id="SFLDS00003">
    <property type="entry name" value="Haloacid_Dehalogenase"/>
    <property type="match status" value="1"/>
</dbReference>
<proteinExistence type="inferred from homology"/>
<feature type="binding site" evidence="10">
    <location>
        <position position="15"/>
    </location>
    <ligand>
        <name>Mg(2+)</name>
        <dbReference type="ChEBI" id="CHEBI:18420"/>
    </ligand>
</feature>
<evidence type="ECO:0000256" key="6">
    <source>
        <dbReference type="ARBA" id="ARBA00022723"/>
    </source>
</evidence>
<dbReference type="SUPFAM" id="SSF56784">
    <property type="entry name" value="HAD-like"/>
    <property type="match status" value="1"/>
</dbReference>
<evidence type="ECO:0000256" key="3">
    <source>
        <dbReference type="ARBA" id="ARBA00004818"/>
    </source>
</evidence>
<evidence type="ECO:0000256" key="10">
    <source>
        <dbReference type="HAMAP-Rule" id="MF_00495"/>
    </source>
</evidence>
<dbReference type="HAMAP" id="MF_00495">
    <property type="entry name" value="GPH_hydrolase_bact"/>
    <property type="match status" value="1"/>
</dbReference>
<dbReference type="Proteomes" id="UP001597213">
    <property type="component" value="Unassembled WGS sequence"/>
</dbReference>
<evidence type="ECO:0000256" key="8">
    <source>
        <dbReference type="ARBA" id="ARBA00022842"/>
    </source>
</evidence>
<organism evidence="11 12">
    <name type="scientific">Paracoccus pacificus</name>
    <dbReference type="NCBI Taxonomy" id="1463598"/>
    <lineage>
        <taxon>Bacteria</taxon>
        <taxon>Pseudomonadati</taxon>
        <taxon>Pseudomonadota</taxon>
        <taxon>Alphaproteobacteria</taxon>
        <taxon>Rhodobacterales</taxon>
        <taxon>Paracoccaceae</taxon>
        <taxon>Paracoccus</taxon>
    </lineage>
</organism>
<dbReference type="GO" id="GO:0008967">
    <property type="term" value="F:phosphoglycolate phosphatase activity"/>
    <property type="evidence" value="ECO:0007669"/>
    <property type="project" value="UniProtKB-EC"/>
</dbReference>
<evidence type="ECO:0000313" key="11">
    <source>
        <dbReference type="EMBL" id="MFD1880988.1"/>
    </source>
</evidence>
<comment type="catalytic activity">
    <reaction evidence="1 10">
        <text>2-phosphoglycolate + H2O = glycolate + phosphate</text>
        <dbReference type="Rhea" id="RHEA:14369"/>
        <dbReference type="ChEBI" id="CHEBI:15377"/>
        <dbReference type="ChEBI" id="CHEBI:29805"/>
        <dbReference type="ChEBI" id="CHEBI:43474"/>
        <dbReference type="ChEBI" id="CHEBI:58033"/>
        <dbReference type="EC" id="3.1.3.18"/>
    </reaction>
</comment>
<keyword evidence="7 10" id="KW-0378">Hydrolase</keyword>
<reference evidence="12" key="1">
    <citation type="journal article" date="2019" name="Int. J. Syst. Evol. Microbiol.">
        <title>The Global Catalogue of Microorganisms (GCM) 10K type strain sequencing project: providing services to taxonomists for standard genome sequencing and annotation.</title>
        <authorList>
            <consortium name="The Broad Institute Genomics Platform"/>
            <consortium name="The Broad Institute Genome Sequencing Center for Infectious Disease"/>
            <person name="Wu L."/>
            <person name="Ma J."/>
        </authorList>
    </citation>
    <scope>NUCLEOTIDE SEQUENCE [LARGE SCALE GENOMIC DNA]</scope>
    <source>
        <strain evidence="12">CCUG 56029</strain>
    </source>
</reference>
<dbReference type="Gene3D" id="1.10.150.240">
    <property type="entry name" value="Putative phosphatase, domain 2"/>
    <property type="match status" value="1"/>
</dbReference>
<dbReference type="Pfam" id="PF13419">
    <property type="entry name" value="HAD_2"/>
    <property type="match status" value="1"/>
</dbReference>
<comment type="pathway">
    <text evidence="3 10">Organic acid metabolism; glycolate biosynthesis; glycolate from 2-phosphoglycolate: step 1/1.</text>
</comment>
<evidence type="ECO:0000256" key="1">
    <source>
        <dbReference type="ARBA" id="ARBA00000830"/>
    </source>
</evidence>
<feature type="active site" description="Nucleophile" evidence="10">
    <location>
        <position position="13"/>
    </location>
</feature>
<feature type="binding site" evidence="10">
    <location>
        <position position="13"/>
    </location>
    <ligand>
        <name>Mg(2+)</name>
        <dbReference type="ChEBI" id="CHEBI:18420"/>
    </ligand>
</feature>
<sequence>MNVCMAPVPVVFDLDGTLIDSAPDIHAAVNATLRAAGYAPLSFDMIKGFIGQGVAHTWTQIAHARAIPSDRIEDLLAGFMTRYHSATALTRIYPGVLEALGALADAGHPLGICTNKPMGPTRAVLDHFGIAGLFAVVIAADSLPERKPDPAPLRKAMADLGADPRKPQGIYVGDSEVDAQTAMALDVPFLLYTRGYRKAAVEALPHHAAFDDFAALPALIEQLRD</sequence>
<keyword evidence="9 10" id="KW-0119">Carbohydrate metabolism</keyword>
<name>A0ABW4R4T3_9RHOB</name>
<evidence type="ECO:0000256" key="9">
    <source>
        <dbReference type="ARBA" id="ARBA00023277"/>
    </source>
</evidence>